<sequence length="477" mass="49444">MFGSNNKSLFGSSSTSSAFGQPNTSTFGVQSQPTNGPFGGMAASQPQQTSLFGSATGQPLFGSTQSSIFGSTPNTGTTNTFGSQSTANAFGGTTSSIFGGTQQNNSLFGGNRFGTAATASPFGSTSLAPTMAAPNGTTVKFNATAGTDTMMKNGLLFSNLLESELLIYRLSFPGVVSWPYKPLCCPHSGPLYKPRRTAPQNTFNATQNTSLFGQNKPTFGSMAPTGPTPTSSTGLFNTFQQNKPMFGNTTSFPSVTSQPSTTSMFGSVSTSNPTLNNSFFNTAPNTTATVKPLFGATTAPTQSSLFGATNAQNNSLAPKPLFGNPTTSVAPFGTTNTLFNTSQPSNLFTGSQPSLFNTGSAANNQTLNKPLFNFNSTPSMPLNSSMGGTGVTSTPNMFGTPSNTFGTTGSMFGAVQPSFNFGPTNTSFQSNAFQPNTGLQPMPTASPSVNTDQLVTRFQTFPYGDSPQLQIDVTISP</sequence>
<gene>
    <name evidence="2" type="ORF">OSB1V03_LOCUS9785</name>
</gene>
<evidence type="ECO:0000256" key="1">
    <source>
        <dbReference type="SAM" id="MobiDB-lite"/>
    </source>
</evidence>
<evidence type="ECO:0000313" key="3">
    <source>
        <dbReference type="Proteomes" id="UP000759131"/>
    </source>
</evidence>
<dbReference type="Proteomes" id="UP000759131">
    <property type="component" value="Unassembled WGS sequence"/>
</dbReference>
<proteinExistence type="predicted"/>
<dbReference type="EMBL" id="OC861343">
    <property type="protein sequence ID" value="CAD7629368.1"/>
    <property type="molecule type" value="Genomic_DNA"/>
</dbReference>
<feature type="non-terminal residue" evidence="2">
    <location>
        <position position="1"/>
    </location>
</feature>
<dbReference type="AlphaFoldDB" id="A0A7R9KU84"/>
<dbReference type="OrthoDB" id="3797628at2759"/>
<feature type="compositionally biased region" description="Low complexity" evidence="1">
    <location>
        <begin position="1"/>
        <end position="20"/>
    </location>
</feature>
<protein>
    <submittedName>
        <fullName evidence="2">Uncharacterized protein</fullName>
    </submittedName>
</protein>
<feature type="compositionally biased region" description="Polar residues" evidence="1">
    <location>
        <begin position="21"/>
        <end position="35"/>
    </location>
</feature>
<feature type="region of interest" description="Disordered" evidence="1">
    <location>
        <begin position="1"/>
        <end position="45"/>
    </location>
</feature>
<keyword evidence="3" id="KW-1185">Reference proteome</keyword>
<accession>A0A7R9KU84</accession>
<reference evidence="2" key="1">
    <citation type="submission" date="2020-11" db="EMBL/GenBank/DDBJ databases">
        <authorList>
            <person name="Tran Van P."/>
        </authorList>
    </citation>
    <scope>NUCLEOTIDE SEQUENCE</scope>
</reference>
<evidence type="ECO:0000313" key="2">
    <source>
        <dbReference type="EMBL" id="CAD7629368.1"/>
    </source>
</evidence>
<dbReference type="EMBL" id="CAJPIZ010006768">
    <property type="protein sequence ID" value="CAG2109798.1"/>
    <property type="molecule type" value="Genomic_DNA"/>
</dbReference>
<organism evidence="2">
    <name type="scientific">Medioppia subpectinata</name>
    <dbReference type="NCBI Taxonomy" id="1979941"/>
    <lineage>
        <taxon>Eukaryota</taxon>
        <taxon>Metazoa</taxon>
        <taxon>Ecdysozoa</taxon>
        <taxon>Arthropoda</taxon>
        <taxon>Chelicerata</taxon>
        <taxon>Arachnida</taxon>
        <taxon>Acari</taxon>
        <taxon>Acariformes</taxon>
        <taxon>Sarcoptiformes</taxon>
        <taxon>Oribatida</taxon>
        <taxon>Brachypylina</taxon>
        <taxon>Oppioidea</taxon>
        <taxon>Oppiidae</taxon>
        <taxon>Medioppia</taxon>
    </lineage>
</organism>
<name>A0A7R9KU84_9ACAR</name>